<accession>A0A7E6FA35</accession>
<dbReference type="Gene3D" id="1.20.5.990">
    <property type="entry name" value="Nemo cc2-lz domain - 1d5 darpin complex"/>
    <property type="match status" value="1"/>
</dbReference>
<keyword evidence="1" id="KW-0175">Coiled coil</keyword>
<gene>
    <name evidence="3" type="primary">LOC115218928</name>
</gene>
<feature type="coiled-coil region" evidence="1">
    <location>
        <begin position="79"/>
        <end position="139"/>
    </location>
</feature>
<protein>
    <submittedName>
        <fullName evidence="3">Uncharacterized protein LOC115218928</fullName>
    </submittedName>
</protein>
<dbReference type="GO" id="GO:0051896">
    <property type="term" value="P:regulation of phosphatidylinositol 3-kinase/protein kinase B signal transduction"/>
    <property type="evidence" value="ECO:0007669"/>
    <property type="project" value="InterPro"/>
</dbReference>
<organism evidence="2 3">
    <name type="scientific">Octopus sinensis</name>
    <name type="common">East Asian common octopus</name>
    <dbReference type="NCBI Taxonomy" id="2607531"/>
    <lineage>
        <taxon>Eukaryota</taxon>
        <taxon>Metazoa</taxon>
        <taxon>Spiralia</taxon>
        <taxon>Lophotrochozoa</taxon>
        <taxon>Mollusca</taxon>
        <taxon>Cephalopoda</taxon>
        <taxon>Coleoidea</taxon>
        <taxon>Octopodiformes</taxon>
        <taxon>Octopoda</taxon>
        <taxon>Incirrata</taxon>
        <taxon>Octopodidae</taxon>
        <taxon>Octopus</taxon>
    </lineage>
</organism>
<feature type="coiled-coil region" evidence="1">
    <location>
        <begin position="252"/>
        <end position="300"/>
    </location>
</feature>
<evidence type="ECO:0000313" key="3">
    <source>
        <dbReference type="RefSeq" id="XP_036364614.1"/>
    </source>
</evidence>
<name>A0A7E6FA35_9MOLL</name>
<dbReference type="KEGG" id="osn:115218928"/>
<dbReference type="PANTHER" id="PTHR31838:SF1">
    <property type="entry name" value="CENTROSOMAL PROTEIN OF 55 KDA"/>
    <property type="match status" value="1"/>
</dbReference>
<proteinExistence type="predicted"/>
<dbReference type="InterPro" id="IPR038926">
    <property type="entry name" value="CEP55"/>
</dbReference>
<dbReference type="AlphaFoldDB" id="A0A7E6FA35"/>
<dbReference type="GO" id="GO:0000281">
    <property type="term" value="P:mitotic cytokinesis"/>
    <property type="evidence" value="ECO:0007669"/>
    <property type="project" value="InterPro"/>
</dbReference>
<dbReference type="RefSeq" id="XP_036364614.1">
    <property type="nucleotide sequence ID" value="XM_036508721.1"/>
</dbReference>
<keyword evidence="2" id="KW-1185">Reference proteome</keyword>
<dbReference type="Proteomes" id="UP000515154">
    <property type="component" value="Linkage group LG14"/>
</dbReference>
<evidence type="ECO:0000256" key="1">
    <source>
        <dbReference type="SAM" id="Coils"/>
    </source>
</evidence>
<dbReference type="PANTHER" id="PTHR31838">
    <property type="entry name" value="CENTROSOMAL PROTEIN OF 55 KDA"/>
    <property type="match status" value="1"/>
</dbReference>
<reference evidence="3" key="1">
    <citation type="submission" date="2025-08" db="UniProtKB">
        <authorList>
            <consortium name="RefSeq"/>
        </authorList>
    </citation>
    <scope>IDENTIFICATION</scope>
</reference>
<evidence type="ECO:0000313" key="2">
    <source>
        <dbReference type="Proteomes" id="UP000515154"/>
    </source>
</evidence>
<sequence>MVLQKYSASLYRMESLEKCKLTSDTSDLDKQKSDNHFLTQNIQELKWESEQKDRIIDDLQTMVCNLKCRLRTNNLDDDVQLCEEEIKQDTNACQNLKNLFEKVRLADSIKASVENREFIERLIKENEYYKNMVTDLEIRLHSNAPTNNFHKIEIMNLHHDVQEFAQQCHQMTQKLMTYEKFNFPPMSNDFSVIEENKRLRSKISEVQQANKKWRVYNNQREAFYRKLISQLNVTKKDHCNPSSRTIQSYDDMKKNEEELLALKTQVKIYAEDFENERKDREKAQSRISDLESEILKLKHLQDPPHEPMPSKSYYTPKNTRYFEQKEAVPRGISESHYVNHAYQKDSLEPVRKRADKFETDSISNAKQNFICPSCNMVFGSDKQAELLAHVDICF</sequence>